<organism evidence="3 4">
    <name type="scientific">Strongyloides papillosus</name>
    <name type="common">Intestinal threadworm</name>
    <dbReference type="NCBI Taxonomy" id="174720"/>
    <lineage>
        <taxon>Eukaryota</taxon>
        <taxon>Metazoa</taxon>
        <taxon>Ecdysozoa</taxon>
        <taxon>Nematoda</taxon>
        <taxon>Chromadorea</taxon>
        <taxon>Rhabditida</taxon>
        <taxon>Tylenchina</taxon>
        <taxon>Panagrolaimomorpha</taxon>
        <taxon>Strongyloidoidea</taxon>
        <taxon>Strongyloididae</taxon>
        <taxon>Strongyloides</taxon>
    </lineage>
</organism>
<dbReference type="Proteomes" id="UP000046392">
    <property type="component" value="Unplaced"/>
</dbReference>
<dbReference type="InterPro" id="IPR007284">
    <property type="entry name" value="Ground-like_dom"/>
</dbReference>
<sequence length="433" mass="49505">MSCGNGCTQGYQVTQTYYNRNNYQNSYQNSYQNGYQNNYQNNYQSSYNPSSQVNTQPYTSYGTTSYPYSNFQVNNEVIEENPQYNMASKPVNGDLPIMKPIVYPTSPPVSKDIPKTVIPQETPSYTLKSENILASSIQPSTTTPHYIRSTKPIYSPDYNFPLHFATPSTTTAPQILKINLKKQITDKVNKNDTYVKKDNLLTNDVFDNNSSMNLSPKISQTYRPIEKQKENYNKTVDKKEKHDSGEKKDDDNIKIPGLNYFMDSPNDSLTNSIYDEVIPFDDNVDQVEVAPSSITTHDSNFKSFGVQNTLDYENENSIDRRYKAKASKQYKKDDPITTNMLNDDLIKIPLESTYERCNDSNLLKIMKRCMLASPVISKQLIFSSWKKEFNENLDVICSKIPFSYTVVSSSIYCEIQTVSISCFAYIQPTAKKI</sequence>
<keyword evidence="3" id="KW-1185">Reference proteome</keyword>
<dbReference type="WBParaSite" id="SPAL_0001541400.1">
    <property type="protein sequence ID" value="SPAL_0001541400.1"/>
    <property type="gene ID" value="SPAL_0001541400"/>
</dbReference>
<dbReference type="Pfam" id="PF04155">
    <property type="entry name" value="Ground-like"/>
    <property type="match status" value="1"/>
</dbReference>
<protein>
    <submittedName>
        <fullName evidence="4">Ground-like domain-containing protein</fullName>
    </submittedName>
</protein>
<evidence type="ECO:0000313" key="4">
    <source>
        <dbReference type="WBParaSite" id="SPAL_0001541400.1"/>
    </source>
</evidence>
<reference evidence="4" key="1">
    <citation type="submission" date="2017-02" db="UniProtKB">
        <authorList>
            <consortium name="WormBaseParasite"/>
        </authorList>
    </citation>
    <scope>IDENTIFICATION</scope>
</reference>
<proteinExistence type="predicted"/>
<evidence type="ECO:0000256" key="1">
    <source>
        <dbReference type="SAM" id="MobiDB-lite"/>
    </source>
</evidence>
<feature type="compositionally biased region" description="Basic and acidic residues" evidence="1">
    <location>
        <begin position="231"/>
        <end position="253"/>
    </location>
</feature>
<accession>A0A0N5CC05</accession>
<feature type="domain" description="Ground-like" evidence="2">
    <location>
        <begin position="355"/>
        <end position="425"/>
    </location>
</feature>
<evidence type="ECO:0000259" key="2">
    <source>
        <dbReference type="Pfam" id="PF04155"/>
    </source>
</evidence>
<name>A0A0N5CC05_STREA</name>
<evidence type="ECO:0000313" key="3">
    <source>
        <dbReference type="Proteomes" id="UP000046392"/>
    </source>
</evidence>
<feature type="region of interest" description="Disordered" evidence="1">
    <location>
        <begin position="231"/>
        <end position="254"/>
    </location>
</feature>
<dbReference type="AlphaFoldDB" id="A0A0N5CC05"/>